<feature type="short sequence motif" description="TonB C-terminal box" evidence="13">
    <location>
        <begin position="732"/>
        <end position="749"/>
    </location>
</feature>
<dbReference type="GO" id="GO:0006826">
    <property type="term" value="P:iron ion transport"/>
    <property type="evidence" value="ECO:0007669"/>
    <property type="project" value="UniProtKB-KW"/>
</dbReference>
<evidence type="ECO:0000256" key="2">
    <source>
        <dbReference type="ARBA" id="ARBA00022448"/>
    </source>
</evidence>
<dbReference type="Pfam" id="PF07715">
    <property type="entry name" value="Plug"/>
    <property type="match status" value="1"/>
</dbReference>
<comment type="subcellular location">
    <subcellularLocation>
        <location evidence="1 12">Cell outer membrane</location>
        <topology evidence="1 12">Multi-pass membrane protein</topology>
    </subcellularLocation>
</comment>
<reference evidence="17 18" key="1">
    <citation type="submission" date="2017-07" db="EMBL/GenBank/DDBJ databases">
        <title>Niveispirillum cyanobacteriorum sp. nov., isolated from cyanobacterial aggregates in a eutrophic lake.</title>
        <authorList>
            <person name="Cai H."/>
        </authorList>
    </citation>
    <scope>NUCLEOTIDE SEQUENCE [LARGE SCALE GENOMIC DNA]</scope>
    <source>
        <strain evidence="18">TH1-14</strain>
    </source>
</reference>
<evidence type="ECO:0000256" key="8">
    <source>
        <dbReference type="ARBA" id="ARBA00023065"/>
    </source>
</evidence>
<evidence type="ECO:0000256" key="14">
    <source>
        <dbReference type="RuleBase" id="RU003357"/>
    </source>
</evidence>
<sequence length="749" mass="81176">MRQAVQKNREACEHDIWETEEMTNHYNVRRSLLLASAIICTSLPAGAQSDNLVLEEIIVTAQRREQSLQATPVAVTALGAAALTDQQITSADDLSSIVPNLTIAATSASSSTVSIGLRGGSEQTGGMVTSESAVAFYVDDVYRGRLAGSNMELSDIARIEVLRGPQGTLYGRNAFSGAVKIVTRTPGEEEWAEAQAGIGSLNDIHASASWGGDLIDDSLGASLSVLFRNRDGYIYNEALDRDVNRQRNLALRSKLHFYGRDGLKASLSVTRTTDNNDGAANLIPVTWSKPYPTVAANSITTEDAVPRAGSRYVTQSPVEPDGYTKQTTVSLDMTSEWGDVTVRSISAYVGTDDGFTFDFSGGIRNANGSYRANGLVRNSVASTDQYSQEVQFQGDGLDGKLNWITGLYYFREDSVQVLRDQLVSAAGALSILPQTIDSRTDSYAAFSQGTYMLTDRLSVTGGVRYTKDQKKLDGTIQSSTALAQLVPVVREPSFSAWSPKVGVDFKLSDDLFTYASVSRGFKAGGFNGLAVANPIVFGTVYDPQTVWAYEAGVKATMLDGRLRANLSVYRNDLNDLQQTERVAASSFAIRNVGNARVHGAELELTLKAAEGLDLFANLGLMDDKYKSKNPQSDSFTAGANHLPLVYPWSVQTGFSYETPSFWQEMAKLRLSGNYQHQGDYYSNVNNFIKSKPVGLVNGSLALLSDDDTWSLTLAGKNVLNKAYYLTSAVTTSVAVGEPRTWTLTAGYRF</sequence>
<keyword evidence="4" id="KW-0410">Iron transport</keyword>
<dbReference type="Gene3D" id="2.40.170.20">
    <property type="entry name" value="TonB-dependent receptor, beta-barrel domain"/>
    <property type="match status" value="1"/>
</dbReference>
<evidence type="ECO:0000256" key="5">
    <source>
        <dbReference type="ARBA" id="ARBA00022692"/>
    </source>
</evidence>
<evidence type="ECO:0008006" key="19">
    <source>
        <dbReference type="Google" id="ProtNLM"/>
    </source>
</evidence>
<dbReference type="SUPFAM" id="SSF56935">
    <property type="entry name" value="Porins"/>
    <property type="match status" value="1"/>
</dbReference>
<evidence type="ECO:0000313" key="18">
    <source>
        <dbReference type="Proteomes" id="UP000216998"/>
    </source>
</evidence>
<dbReference type="OrthoDB" id="127311at2"/>
<dbReference type="InterPro" id="IPR039426">
    <property type="entry name" value="TonB-dep_rcpt-like"/>
</dbReference>
<protein>
    <recommendedName>
        <fullName evidence="19">TonB-dependent receptor</fullName>
    </recommendedName>
</protein>
<comment type="caution">
    <text evidence="17">The sequence shown here is derived from an EMBL/GenBank/DDBJ whole genome shotgun (WGS) entry which is preliminary data.</text>
</comment>
<keyword evidence="7" id="KW-0408">Iron</keyword>
<keyword evidence="2 12" id="KW-0813">Transport</keyword>
<keyword evidence="8" id="KW-0406">Ion transport</keyword>
<feature type="domain" description="TonB-dependent receptor-like beta-barrel" evidence="15">
    <location>
        <begin position="286"/>
        <end position="718"/>
    </location>
</feature>
<dbReference type="PROSITE" id="PS01156">
    <property type="entry name" value="TONB_DEPENDENT_REC_2"/>
    <property type="match status" value="1"/>
</dbReference>
<dbReference type="InterPro" id="IPR012910">
    <property type="entry name" value="Plug_dom"/>
</dbReference>
<dbReference type="PROSITE" id="PS52016">
    <property type="entry name" value="TONB_DEPENDENT_REC_3"/>
    <property type="match status" value="1"/>
</dbReference>
<dbReference type="Pfam" id="PF00593">
    <property type="entry name" value="TonB_dep_Rec_b-barrel"/>
    <property type="match status" value="1"/>
</dbReference>
<evidence type="ECO:0000256" key="9">
    <source>
        <dbReference type="ARBA" id="ARBA00023077"/>
    </source>
</evidence>
<dbReference type="InterPro" id="IPR000531">
    <property type="entry name" value="Beta-barrel_TonB"/>
</dbReference>
<name>A0A255YYQ5_9PROT</name>
<evidence type="ECO:0000256" key="1">
    <source>
        <dbReference type="ARBA" id="ARBA00004571"/>
    </source>
</evidence>
<gene>
    <name evidence="17" type="ORF">CHU95_12920</name>
</gene>
<evidence type="ECO:0000256" key="11">
    <source>
        <dbReference type="ARBA" id="ARBA00023237"/>
    </source>
</evidence>
<evidence type="ECO:0000313" key="17">
    <source>
        <dbReference type="EMBL" id="OYQ34328.1"/>
    </source>
</evidence>
<dbReference type="EMBL" id="NOXU01000029">
    <property type="protein sequence ID" value="OYQ34328.1"/>
    <property type="molecule type" value="Genomic_DNA"/>
</dbReference>
<keyword evidence="5 12" id="KW-0812">Transmembrane</keyword>
<evidence type="ECO:0000256" key="12">
    <source>
        <dbReference type="PROSITE-ProRule" id="PRU01360"/>
    </source>
</evidence>
<keyword evidence="9 14" id="KW-0798">TonB box</keyword>
<dbReference type="Proteomes" id="UP000216998">
    <property type="component" value="Unassembled WGS sequence"/>
</dbReference>
<organism evidence="17 18">
    <name type="scientific">Niveispirillum lacus</name>
    <dbReference type="NCBI Taxonomy" id="1981099"/>
    <lineage>
        <taxon>Bacteria</taxon>
        <taxon>Pseudomonadati</taxon>
        <taxon>Pseudomonadota</taxon>
        <taxon>Alphaproteobacteria</taxon>
        <taxon>Rhodospirillales</taxon>
        <taxon>Azospirillaceae</taxon>
        <taxon>Niveispirillum</taxon>
    </lineage>
</organism>
<accession>A0A255YYQ5</accession>
<keyword evidence="11 12" id="KW-0998">Cell outer membrane</keyword>
<evidence type="ECO:0000256" key="6">
    <source>
        <dbReference type="ARBA" id="ARBA00022729"/>
    </source>
</evidence>
<dbReference type="GO" id="GO:0009279">
    <property type="term" value="C:cell outer membrane"/>
    <property type="evidence" value="ECO:0007669"/>
    <property type="project" value="UniProtKB-SubCell"/>
</dbReference>
<keyword evidence="18" id="KW-1185">Reference proteome</keyword>
<dbReference type="InterPro" id="IPR010917">
    <property type="entry name" value="TonB_rcpt_CS"/>
</dbReference>
<comment type="similarity">
    <text evidence="12 14">Belongs to the TonB-dependent receptor family.</text>
</comment>
<evidence type="ECO:0000256" key="4">
    <source>
        <dbReference type="ARBA" id="ARBA00022496"/>
    </source>
</evidence>
<dbReference type="InterPro" id="IPR036942">
    <property type="entry name" value="Beta-barrel_TonB_sf"/>
</dbReference>
<evidence type="ECO:0000256" key="10">
    <source>
        <dbReference type="ARBA" id="ARBA00023136"/>
    </source>
</evidence>
<feature type="domain" description="TonB-dependent receptor plug" evidence="16">
    <location>
        <begin position="68"/>
        <end position="178"/>
    </location>
</feature>
<evidence type="ECO:0000259" key="16">
    <source>
        <dbReference type="Pfam" id="PF07715"/>
    </source>
</evidence>
<dbReference type="CDD" id="cd01347">
    <property type="entry name" value="ligand_gated_channel"/>
    <property type="match status" value="1"/>
</dbReference>
<keyword evidence="10 12" id="KW-0472">Membrane</keyword>
<keyword evidence="6" id="KW-0732">Signal</keyword>
<evidence type="ECO:0000256" key="7">
    <source>
        <dbReference type="ARBA" id="ARBA00023004"/>
    </source>
</evidence>
<keyword evidence="3 12" id="KW-1134">Transmembrane beta strand</keyword>
<evidence type="ECO:0000256" key="3">
    <source>
        <dbReference type="ARBA" id="ARBA00022452"/>
    </source>
</evidence>
<dbReference type="PANTHER" id="PTHR32552:SF81">
    <property type="entry name" value="TONB-DEPENDENT OUTER MEMBRANE RECEPTOR"/>
    <property type="match status" value="1"/>
</dbReference>
<evidence type="ECO:0000256" key="13">
    <source>
        <dbReference type="PROSITE-ProRule" id="PRU10144"/>
    </source>
</evidence>
<dbReference type="PANTHER" id="PTHR32552">
    <property type="entry name" value="FERRICHROME IRON RECEPTOR-RELATED"/>
    <property type="match status" value="1"/>
</dbReference>
<dbReference type="AlphaFoldDB" id="A0A255YYQ5"/>
<evidence type="ECO:0000259" key="15">
    <source>
        <dbReference type="Pfam" id="PF00593"/>
    </source>
</evidence>
<proteinExistence type="inferred from homology"/>